<sequence>MTDLRFSVTQDELSQASRGDQRLRDFLAELADRRIPVELFVTVNAMSYVEHDVSKAESFGLDVRTVHLPPLVRGAEDDGDVELNTHLKESQMVYEHDDDGNVERVRNLAPELTTVHPPRFPAAESADLEARRERLVRTLAASRDHRRAERRYRGPVALENVCPRGPFDYLLTTPEDVTALRATADRLGRRDALAFTCDLGHARDPFELLDAVESPASVHLHGTLPASATDELGSVCETFGVESSDALAVEESVGEYHHLPPTVGAPSLGRVADALDARDIDCPVVVELRSAFETAEAVARISDAVREGGAC</sequence>
<evidence type="ECO:0008006" key="3">
    <source>
        <dbReference type="Google" id="ProtNLM"/>
    </source>
</evidence>
<dbReference type="Gene3D" id="3.20.20.150">
    <property type="entry name" value="Divalent-metal-dependent TIM barrel enzymes"/>
    <property type="match status" value="1"/>
</dbReference>
<dbReference type="RefSeq" id="WP_276280814.1">
    <property type="nucleotide sequence ID" value="NZ_CP119809.1"/>
</dbReference>
<dbReference type="GeneID" id="79301985"/>
<proteinExistence type="predicted"/>
<dbReference type="SUPFAM" id="SSF51658">
    <property type="entry name" value="Xylose isomerase-like"/>
    <property type="match status" value="1"/>
</dbReference>
<reference evidence="1 2" key="1">
    <citation type="journal article" date="2019" name="Int. J. Syst. Evol. Microbiol.">
        <title>The Global Catalogue of Microorganisms (GCM) 10K type strain sequencing project: providing services to taxonomists for standard genome sequencing and annotation.</title>
        <authorList>
            <consortium name="The Broad Institute Genomics Platform"/>
            <consortium name="The Broad Institute Genome Sequencing Center for Infectious Disease"/>
            <person name="Wu L."/>
            <person name="Ma J."/>
        </authorList>
    </citation>
    <scope>NUCLEOTIDE SEQUENCE [LARGE SCALE GENOMIC DNA]</scope>
    <source>
        <strain evidence="1 2">DT72</strain>
    </source>
</reference>
<keyword evidence="2" id="KW-1185">Reference proteome</keyword>
<gene>
    <name evidence="1" type="ORF">ACFQJ6_15365</name>
</gene>
<dbReference type="AlphaFoldDB" id="A0ABD5WNH1"/>
<accession>A0ABD5WNH1</accession>
<comment type="caution">
    <text evidence="1">The sequence shown here is derived from an EMBL/GenBank/DDBJ whole genome shotgun (WGS) entry which is preliminary data.</text>
</comment>
<name>A0ABD5WNH1_9EURY</name>
<dbReference type="InterPro" id="IPR036237">
    <property type="entry name" value="Xyl_isomerase-like_sf"/>
</dbReference>
<dbReference type="EMBL" id="JBHSZH010000005">
    <property type="protein sequence ID" value="MFC7081275.1"/>
    <property type="molecule type" value="Genomic_DNA"/>
</dbReference>
<evidence type="ECO:0000313" key="1">
    <source>
        <dbReference type="EMBL" id="MFC7081275.1"/>
    </source>
</evidence>
<dbReference type="Proteomes" id="UP001596407">
    <property type="component" value="Unassembled WGS sequence"/>
</dbReference>
<organism evidence="1 2">
    <name type="scientific">Halorussus caseinilyticus</name>
    <dbReference type="NCBI Taxonomy" id="3034025"/>
    <lineage>
        <taxon>Archaea</taxon>
        <taxon>Methanobacteriati</taxon>
        <taxon>Methanobacteriota</taxon>
        <taxon>Stenosarchaea group</taxon>
        <taxon>Halobacteria</taxon>
        <taxon>Halobacteriales</taxon>
        <taxon>Haladaptataceae</taxon>
        <taxon>Halorussus</taxon>
    </lineage>
</organism>
<protein>
    <recommendedName>
        <fullName evidence="3">Sugar phosphate isomerase/epimerase</fullName>
    </recommendedName>
</protein>
<evidence type="ECO:0000313" key="2">
    <source>
        <dbReference type="Proteomes" id="UP001596407"/>
    </source>
</evidence>